<protein>
    <submittedName>
        <fullName evidence="1">Uncharacterized protein</fullName>
    </submittedName>
</protein>
<gene>
    <name evidence="1" type="ORF">TSIB3V08_LOCUS5646</name>
</gene>
<accession>A0A7R9AW12</accession>
<proteinExistence type="predicted"/>
<dbReference type="AlphaFoldDB" id="A0A7R9AW12"/>
<dbReference type="EMBL" id="OC002237">
    <property type="protein sequence ID" value="CAD7261511.1"/>
    <property type="molecule type" value="Genomic_DNA"/>
</dbReference>
<name>A0A7R9AW12_TIMSH</name>
<sequence>MKTSAAAECCLTECMSIMGNVERGGRVSNRRNSTCETAGNHEGGEKHLRDPNIYTEIPLTLQIHIKKNIFIN</sequence>
<organism evidence="1">
    <name type="scientific">Timema shepardi</name>
    <name type="common">Walking stick</name>
    <dbReference type="NCBI Taxonomy" id="629360"/>
    <lineage>
        <taxon>Eukaryota</taxon>
        <taxon>Metazoa</taxon>
        <taxon>Ecdysozoa</taxon>
        <taxon>Arthropoda</taxon>
        <taxon>Hexapoda</taxon>
        <taxon>Insecta</taxon>
        <taxon>Pterygota</taxon>
        <taxon>Neoptera</taxon>
        <taxon>Polyneoptera</taxon>
        <taxon>Phasmatodea</taxon>
        <taxon>Timematodea</taxon>
        <taxon>Timematoidea</taxon>
        <taxon>Timematidae</taxon>
        <taxon>Timema</taxon>
    </lineage>
</organism>
<evidence type="ECO:0000313" key="1">
    <source>
        <dbReference type="EMBL" id="CAD7261511.1"/>
    </source>
</evidence>
<reference evidence="1" key="1">
    <citation type="submission" date="2020-11" db="EMBL/GenBank/DDBJ databases">
        <authorList>
            <person name="Tran Van P."/>
        </authorList>
    </citation>
    <scope>NUCLEOTIDE SEQUENCE</scope>
</reference>